<sequence length="338" mass="37479">MNWRIIAIPATLIPILFIALQFDIKIEDVLAIGIFPFAMAVVAMMIKLGIQGIKFAYIAQKYLGKFDSFWKLTGVRVGSEFIKFTTPMFVGAEFIIIYYLHKKGVPPSKSTWIAIMDIVTEVFAAGLLSIMAGIIALMNGAYVVGVIILSTSIFVTTLWMVLFFLSSKRIFQLPKGISILVKKFGKEKGEKIVDKTNSWMEEVCVMSKKNLRTTESRKIFTTTFIMSLISWSFYGISFAIIAFGTGYVLGIFDSIMAVMGANAIGNLPITVGGSGLAEFGIVAYLTNQNPFDIAVLEENSIWNAVIGWRIATYYVPIAITWLLLVKLALSKLDKTETT</sequence>
<name>A0AC60W4Y2_9ARCH</name>
<proteinExistence type="predicted"/>
<reference evidence="1 2" key="1">
    <citation type="journal article" date="2020" name="Appl. Environ. Microbiol.">
        <title>Genomic Characteristics of a Novel Species of Ammonia-Oxidizing Archaea from the Jiulong River Estuary.</title>
        <authorList>
            <person name="Zou D."/>
            <person name="Wan R."/>
            <person name="Han L."/>
            <person name="Xu M.N."/>
            <person name="Liu Y."/>
            <person name="Liu H."/>
            <person name="Kao S.J."/>
            <person name="Li M."/>
        </authorList>
    </citation>
    <scope>NUCLEOTIDE SEQUENCE [LARGE SCALE GENOMIC DNA]</scope>
    <source>
        <strain evidence="1">W2bin3</strain>
    </source>
</reference>
<evidence type="ECO:0000313" key="1">
    <source>
        <dbReference type="EMBL" id="MBA4454736.1"/>
    </source>
</evidence>
<dbReference type="Proteomes" id="UP000526786">
    <property type="component" value="Unassembled WGS sequence"/>
</dbReference>
<gene>
    <name evidence="1" type="ORF">H2B05_07350</name>
</gene>
<organism evidence="1 2">
    <name type="scientific">Candidatus Nitrosomaritimum aestuariumsis</name>
    <dbReference type="NCBI Taxonomy" id="3342354"/>
    <lineage>
        <taxon>Archaea</taxon>
        <taxon>Nitrososphaerota</taxon>
        <taxon>Nitrososphaeria</taxon>
        <taxon>Nitrosopumilales</taxon>
        <taxon>Nitrosopumilaceae</taxon>
        <taxon>Candidatus Nitrosomaritimum</taxon>
    </lineage>
</organism>
<dbReference type="EMBL" id="JACENC010000285">
    <property type="protein sequence ID" value="MBA4454736.1"/>
    <property type="molecule type" value="Genomic_DNA"/>
</dbReference>
<accession>A0AC60W4Y2</accession>
<comment type="caution">
    <text evidence="1">The sequence shown here is derived from an EMBL/GenBank/DDBJ whole genome shotgun (WGS) entry which is preliminary data.</text>
</comment>
<evidence type="ECO:0000313" key="2">
    <source>
        <dbReference type="Proteomes" id="UP000526786"/>
    </source>
</evidence>
<protein>
    <submittedName>
        <fullName evidence="1">Flippase-like domain-containing protein</fullName>
    </submittedName>
</protein>